<keyword evidence="2" id="KW-0812">Transmembrane</keyword>
<dbReference type="AlphaFoldDB" id="A0A6J8C9Z0"/>
<keyword evidence="8" id="KW-0325">Glycoprotein</keyword>
<evidence type="ECO:0000256" key="2">
    <source>
        <dbReference type="ARBA" id="ARBA00022692"/>
    </source>
</evidence>
<comment type="subcellular location">
    <subcellularLocation>
        <location evidence="1">Membrane</location>
        <topology evidence="1">Multi-pass membrane protein</topology>
    </subcellularLocation>
</comment>
<accession>A0A6J8C9Z0</accession>
<evidence type="ECO:0000256" key="4">
    <source>
        <dbReference type="ARBA" id="ARBA00022989"/>
    </source>
</evidence>
<dbReference type="GO" id="GO:0004930">
    <property type="term" value="F:G protein-coupled receptor activity"/>
    <property type="evidence" value="ECO:0007669"/>
    <property type="project" value="InterPro"/>
</dbReference>
<dbReference type="PRINTS" id="PR00248">
    <property type="entry name" value="GPCRMGR"/>
</dbReference>
<evidence type="ECO:0000256" key="8">
    <source>
        <dbReference type="ARBA" id="ARBA00023180"/>
    </source>
</evidence>
<dbReference type="PANTHER" id="PTHR24060">
    <property type="entry name" value="METABOTROPIC GLUTAMATE RECEPTOR"/>
    <property type="match status" value="1"/>
</dbReference>
<dbReference type="SUPFAM" id="SSF53822">
    <property type="entry name" value="Periplasmic binding protein-like I"/>
    <property type="match status" value="1"/>
</dbReference>
<evidence type="ECO:0000259" key="9">
    <source>
        <dbReference type="Pfam" id="PF01094"/>
    </source>
</evidence>
<gene>
    <name evidence="10" type="ORF">MCOR_28093</name>
</gene>
<protein>
    <recommendedName>
        <fullName evidence="9">Receptor ligand binding region domain-containing protein</fullName>
    </recommendedName>
</protein>
<keyword evidence="7" id="KW-0675">Receptor</keyword>
<dbReference type="GO" id="GO:0016020">
    <property type="term" value="C:membrane"/>
    <property type="evidence" value="ECO:0007669"/>
    <property type="project" value="UniProtKB-SubCell"/>
</dbReference>
<keyword evidence="4" id="KW-1133">Transmembrane helix</keyword>
<dbReference type="InterPro" id="IPR001828">
    <property type="entry name" value="ANF_lig-bd_rcpt"/>
</dbReference>
<dbReference type="Proteomes" id="UP000507470">
    <property type="component" value="Unassembled WGS sequence"/>
</dbReference>
<feature type="domain" description="Receptor ligand binding region" evidence="9">
    <location>
        <begin position="137"/>
        <end position="286"/>
    </location>
</feature>
<dbReference type="OrthoDB" id="425344at2759"/>
<evidence type="ECO:0000256" key="5">
    <source>
        <dbReference type="ARBA" id="ARBA00023136"/>
    </source>
</evidence>
<evidence type="ECO:0000256" key="6">
    <source>
        <dbReference type="ARBA" id="ARBA00023157"/>
    </source>
</evidence>
<sequence length="289" mass="33181">MFNGKWTIDKDLQKNRLLTRLFSGKLPIDKEMDHLQRSSGRWTIDKDLRENELLTRIFREWTIDKDLQENGLLTRIFGKMDTTVPGDHQKAREDGDIIIGALFPVHKAPHDTRVYTRKCAEIWEQYGIHRIEMFLTTLEKINNDSTILPGVHLGYDIRDSCWYSPIALEQSIDFIKDSIASIDSLETNFTARDRCAVDSDKPIAGLLGPGSSSNTIQVQNLLQLFEIPQIGYSATSMELSSKNLYEYFQRVVPSDNYQAQAMLDIVLKFNWTYVAAIYTDGKYCSLGHM</sequence>
<dbReference type="InterPro" id="IPR000337">
    <property type="entry name" value="GPCR_3"/>
</dbReference>
<keyword evidence="5" id="KW-0472">Membrane</keyword>
<dbReference type="InterPro" id="IPR028082">
    <property type="entry name" value="Peripla_BP_I"/>
</dbReference>
<evidence type="ECO:0000313" key="11">
    <source>
        <dbReference type="Proteomes" id="UP000507470"/>
    </source>
</evidence>
<dbReference type="GO" id="GO:0007216">
    <property type="term" value="P:G protein-coupled glutamate receptor signaling pathway"/>
    <property type="evidence" value="ECO:0007669"/>
    <property type="project" value="UniProtKB-ARBA"/>
</dbReference>
<dbReference type="EMBL" id="CACVKT020005120">
    <property type="protein sequence ID" value="CAC5393215.1"/>
    <property type="molecule type" value="Genomic_DNA"/>
</dbReference>
<evidence type="ECO:0000256" key="7">
    <source>
        <dbReference type="ARBA" id="ARBA00023170"/>
    </source>
</evidence>
<keyword evidence="11" id="KW-1185">Reference proteome</keyword>
<evidence type="ECO:0000313" key="10">
    <source>
        <dbReference type="EMBL" id="CAC5393215.1"/>
    </source>
</evidence>
<dbReference type="InterPro" id="IPR050726">
    <property type="entry name" value="mGluR"/>
</dbReference>
<dbReference type="Gene3D" id="3.40.50.2300">
    <property type="match status" value="1"/>
</dbReference>
<evidence type="ECO:0000256" key="1">
    <source>
        <dbReference type="ARBA" id="ARBA00004141"/>
    </source>
</evidence>
<proteinExistence type="predicted"/>
<name>A0A6J8C9Z0_MYTCO</name>
<evidence type="ECO:0000256" key="3">
    <source>
        <dbReference type="ARBA" id="ARBA00022729"/>
    </source>
</evidence>
<dbReference type="Pfam" id="PF01094">
    <property type="entry name" value="ANF_receptor"/>
    <property type="match status" value="1"/>
</dbReference>
<keyword evidence="6" id="KW-1015">Disulfide bond</keyword>
<reference evidence="10 11" key="1">
    <citation type="submission" date="2020-06" db="EMBL/GenBank/DDBJ databases">
        <authorList>
            <person name="Li R."/>
            <person name="Bekaert M."/>
        </authorList>
    </citation>
    <scope>NUCLEOTIDE SEQUENCE [LARGE SCALE GENOMIC DNA]</scope>
    <source>
        <strain evidence="11">wild</strain>
    </source>
</reference>
<keyword evidence="3" id="KW-0732">Signal</keyword>
<organism evidence="10 11">
    <name type="scientific">Mytilus coruscus</name>
    <name type="common">Sea mussel</name>
    <dbReference type="NCBI Taxonomy" id="42192"/>
    <lineage>
        <taxon>Eukaryota</taxon>
        <taxon>Metazoa</taxon>
        <taxon>Spiralia</taxon>
        <taxon>Lophotrochozoa</taxon>
        <taxon>Mollusca</taxon>
        <taxon>Bivalvia</taxon>
        <taxon>Autobranchia</taxon>
        <taxon>Pteriomorphia</taxon>
        <taxon>Mytilida</taxon>
        <taxon>Mytiloidea</taxon>
        <taxon>Mytilidae</taxon>
        <taxon>Mytilinae</taxon>
        <taxon>Mytilus</taxon>
    </lineage>
</organism>
<dbReference type="FunFam" id="3.40.50.2300:FF:000219">
    <property type="entry name" value="Glutamate metabotropic receptor 5"/>
    <property type="match status" value="1"/>
</dbReference>